<accession>Q9K7I4</accession>
<dbReference type="Pfam" id="PF00685">
    <property type="entry name" value="Sulfotransfer_1"/>
    <property type="match status" value="1"/>
</dbReference>
<dbReference type="EMBL" id="BA000004">
    <property type="protein sequence ID" value="BAB07096.1"/>
    <property type="molecule type" value="Genomic_DNA"/>
</dbReference>
<dbReference type="SUPFAM" id="SSF52540">
    <property type="entry name" value="P-loop containing nucleoside triphosphate hydrolases"/>
    <property type="match status" value="1"/>
</dbReference>
<organism evidence="4 5">
    <name type="scientific">Halalkalibacterium halodurans (strain ATCC BAA-125 / DSM 18197 / FERM 7344 / JCM 9153 / C-125)</name>
    <name type="common">Bacillus halodurans</name>
    <dbReference type="NCBI Taxonomy" id="272558"/>
    <lineage>
        <taxon>Bacteria</taxon>
        <taxon>Bacillati</taxon>
        <taxon>Bacillota</taxon>
        <taxon>Bacilli</taxon>
        <taxon>Bacillales</taxon>
        <taxon>Bacillaceae</taxon>
        <taxon>Halalkalibacterium (ex Joshi et al. 2022)</taxon>
    </lineage>
</organism>
<sequence length="137" mass="16756">MAVRRKAAKGEGFPSFEEMVEKELEGYSGFRFLDRGIYAKQLEQWFRFFPKKQFLILKSENFFEDPAKEFRKVICFLNLPVWELPEYANVNWKVLARSKRVERYQKINKETRERLLYYFKPFNDQLYALINKNFGWK</sequence>
<dbReference type="InterPro" id="IPR000863">
    <property type="entry name" value="Sulfotransferase_dom"/>
</dbReference>
<dbReference type="HOGENOM" id="CLU_1861181_0_0_9"/>
<dbReference type="Proteomes" id="UP000001258">
    <property type="component" value="Chromosome"/>
</dbReference>
<name>Q9K7I4_HALH5</name>
<keyword evidence="2" id="KW-0325">Glycoprotein</keyword>
<dbReference type="eggNOG" id="COG2226">
    <property type="taxonomic scope" value="Bacteria"/>
</dbReference>
<keyword evidence="5" id="KW-1185">Reference proteome</keyword>
<dbReference type="InterPro" id="IPR027417">
    <property type="entry name" value="P-loop_NTPase"/>
</dbReference>
<dbReference type="GO" id="GO:0008146">
    <property type="term" value="F:sulfotransferase activity"/>
    <property type="evidence" value="ECO:0007669"/>
    <property type="project" value="InterPro"/>
</dbReference>
<evidence type="ECO:0000313" key="5">
    <source>
        <dbReference type="Proteomes" id="UP000001258"/>
    </source>
</evidence>
<feature type="domain" description="Sulfotransferase" evidence="3">
    <location>
        <begin position="16"/>
        <end position="82"/>
    </location>
</feature>
<dbReference type="Gene3D" id="3.40.50.300">
    <property type="entry name" value="P-loop containing nucleotide triphosphate hydrolases"/>
    <property type="match status" value="1"/>
</dbReference>
<protein>
    <submittedName>
        <fullName evidence="4">BH3377 protein</fullName>
    </submittedName>
</protein>
<dbReference type="PIR" id="A84072">
    <property type="entry name" value="A84072"/>
</dbReference>
<dbReference type="PANTHER" id="PTHR10605">
    <property type="entry name" value="HEPARAN SULFATE SULFOTRANSFERASE"/>
    <property type="match status" value="1"/>
</dbReference>
<dbReference type="STRING" id="272558.gene:10729290"/>
<proteinExistence type="predicted"/>
<evidence type="ECO:0000313" key="4">
    <source>
        <dbReference type="EMBL" id="BAB07096.1"/>
    </source>
</evidence>
<evidence type="ECO:0000256" key="1">
    <source>
        <dbReference type="ARBA" id="ARBA00022679"/>
    </source>
</evidence>
<dbReference type="PANTHER" id="PTHR10605:SF56">
    <property type="entry name" value="BIFUNCTIONAL HEPARAN SULFATE N-DEACETYLASE_N-SULFOTRANSFERASE"/>
    <property type="match status" value="1"/>
</dbReference>
<evidence type="ECO:0000256" key="2">
    <source>
        <dbReference type="ARBA" id="ARBA00023180"/>
    </source>
</evidence>
<reference evidence="4 5" key="1">
    <citation type="journal article" date="2000" name="Nucleic Acids Res.">
        <title>Complete genome sequence of the alkaliphilic bacterium Bacillus halodurans and genomic sequence comparison with Bacillus subtilis.</title>
        <authorList>
            <person name="Takami H."/>
            <person name="Nakasone K."/>
            <person name="Takaki Y."/>
            <person name="Maeno G."/>
            <person name="Sasaki R."/>
            <person name="Masui N."/>
            <person name="Fuji F."/>
            <person name="Hirama C."/>
            <person name="Nakamura Y."/>
            <person name="Ogasawara N."/>
            <person name="Kuhara S."/>
            <person name="Horikoshi K."/>
        </authorList>
    </citation>
    <scope>NUCLEOTIDE SEQUENCE [LARGE SCALE GENOMIC DNA]</scope>
    <source>
        <strain evidence="5">ATCC BAA-125 / DSM 18197 / FERM 7344 / JCM 9153 / C-125</strain>
    </source>
</reference>
<dbReference type="KEGG" id="bha:BH3377"/>
<dbReference type="InterPro" id="IPR037359">
    <property type="entry name" value="NST/OST"/>
</dbReference>
<gene>
    <name evidence="4" type="ordered locus">BH3377</name>
</gene>
<dbReference type="AlphaFoldDB" id="Q9K7I4"/>
<keyword evidence="1" id="KW-0808">Transferase</keyword>
<evidence type="ECO:0000259" key="3">
    <source>
        <dbReference type="Pfam" id="PF00685"/>
    </source>
</evidence>